<dbReference type="Proteomes" id="UP000275267">
    <property type="component" value="Unassembled WGS sequence"/>
</dbReference>
<keyword evidence="3" id="KW-1185">Reference proteome</keyword>
<gene>
    <name evidence="2" type="ORF">C2845_PM07G09570</name>
</gene>
<dbReference type="EMBL" id="PQIB02000004">
    <property type="protein sequence ID" value="RLN23807.1"/>
    <property type="molecule type" value="Genomic_DNA"/>
</dbReference>
<sequence length="299" mass="32791">MPRRSPSSRSRALMALPRVPPRSRARSSPFSWLPRANLPRCASSSPRKGPRRAPTLPSLEPPREPRLCSPSRSPAVLAMYRPPRPLWTPDRGAGMWNPPSTAVPFGQDAQGRFDPDAHRSTGEFDHPGVGLMRRRVVPPTSSQVDLLEHEEGDVEEAGTGGTQTGFFTDLMLNEVEESQIPEHTSHPTINEANATAKSSQGRTKNFSTQEDILLVSAWLNMGMDPIQGVDHRAHIGQEYMNISMQRRRGRMGEYTNRSSGGGDARNFPRTGAATSVSRACDDCLPPPASPMGRTGRPDL</sequence>
<feature type="compositionally biased region" description="Low complexity" evidence="1">
    <location>
        <begin position="1"/>
        <end position="11"/>
    </location>
</feature>
<accession>A0A3L6SQJ3</accession>
<comment type="caution">
    <text evidence="2">The sequence shown here is derived from an EMBL/GenBank/DDBJ whole genome shotgun (WGS) entry which is preliminary data.</text>
</comment>
<evidence type="ECO:0000313" key="2">
    <source>
        <dbReference type="EMBL" id="RLN23807.1"/>
    </source>
</evidence>
<feature type="compositionally biased region" description="Polar residues" evidence="1">
    <location>
        <begin position="186"/>
        <end position="204"/>
    </location>
</feature>
<feature type="region of interest" description="Disordered" evidence="1">
    <location>
        <begin position="181"/>
        <end position="204"/>
    </location>
</feature>
<feature type="region of interest" description="Disordered" evidence="1">
    <location>
        <begin position="1"/>
        <end position="72"/>
    </location>
</feature>
<evidence type="ECO:0000313" key="3">
    <source>
        <dbReference type="Proteomes" id="UP000275267"/>
    </source>
</evidence>
<evidence type="ECO:0000256" key="1">
    <source>
        <dbReference type="SAM" id="MobiDB-lite"/>
    </source>
</evidence>
<name>A0A3L6SQJ3_PANMI</name>
<protein>
    <submittedName>
        <fullName evidence="2">NAM-like protein</fullName>
    </submittedName>
</protein>
<feature type="region of interest" description="Disordered" evidence="1">
    <location>
        <begin position="252"/>
        <end position="299"/>
    </location>
</feature>
<proteinExistence type="predicted"/>
<reference evidence="3" key="1">
    <citation type="journal article" date="2019" name="Nat. Commun.">
        <title>The genome of broomcorn millet.</title>
        <authorList>
            <person name="Zou C."/>
            <person name="Miki D."/>
            <person name="Li D."/>
            <person name="Tang Q."/>
            <person name="Xiao L."/>
            <person name="Rajput S."/>
            <person name="Deng P."/>
            <person name="Jia W."/>
            <person name="Huang R."/>
            <person name="Zhang M."/>
            <person name="Sun Y."/>
            <person name="Hu J."/>
            <person name="Fu X."/>
            <person name="Schnable P.S."/>
            <person name="Li F."/>
            <person name="Zhang H."/>
            <person name="Feng B."/>
            <person name="Zhu X."/>
            <person name="Liu R."/>
            <person name="Schnable J.C."/>
            <person name="Zhu J.-K."/>
            <person name="Zhang H."/>
        </authorList>
    </citation>
    <scope>NUCLEOTIDE SEQUENCE [LARGE SCALE GENOMIC DNA]</scope>
</reference>
<dbReference type="AlphaFoldDB" id="A0A3L6SQJ3"/>
<organism evidence="2 3">
    <name type="scientific">Panicum miliaceum</name>
    <name type="common">Proso millet</name>
    <name type="synonym">Broomcorn millet</name>
    <dbReference type="NCBI Taxonomy" id="4540"/>
    <lineage>
        <taxon>Eukaryota</taxon>
        <taxon>Viridiplantae</taxon>
        <taxon>Streptophyta</taxon>
        <taxon>Embryophyta</taxon>
        <taxon>Tracheophyta</taxon>
        <taxon>Spermatophyta</taxon>
        <taxon>Magnoliopsida</taxon>
        <taxon>Liliopsida</taxon>
        <taxon>Poales</taxon>
        <taxon>Poaceae</taxon>
        <taxon>PACMAD clade</taxon>
        <taxon>Panicoideae</taxon>
        <taxon>Panicodae</taxon>
        <taxon>Paniceae</taxon>
        <taxon>Panicinae</taxon>
        <taxon>Panicum</taxon>
        <taxon>Panicum sect. Panicum</taxon>
    </lineage>
</organism>
<dbReference type="OrthoDB" id="674687at2759"/>